<dbReference type="PANTHER" id="PTHR33969:SF2">
    <property type="entry name" value="SEGREGATION AND CONDENSATION PROTEIN A"/>
    <property type="match status" value="1"/>
</dbReference>
<protein>
    <submittedName>
        <fullName evidence="1">Segregation and condensation protein A</fullName>
    </submittedName>
</protein>
<dbReference type="Pfam" id="PF02616">
    <property type="entry name" value="SMC_ScpA"/>
    <property type="match status" value="1"/>
</dbReference>
<proteinExistence type="inferred from homology"/>
<name>A0A3B0TQU3_9ZZZZ</name>
<dbReference type="HAMAP" id="MF_01805">
    <property type="entry name" value="ScpA"/>
    <property type="match status" value="1"/>
</dbReference>
<dbReference type="PANTHER" id="PTHR33969">
    <property type="entry name" value="SEGREGATION AND CONDENSATION PROTEIN A"/>
    <property type="match status" value="1"/>
</dbReference>
<sequence length="249" mass="29116">MKHKVKLDLFEGPLDLLLYLIRKNDIDIKNIPISEITEQYMEYVKTMEKLDLELVGDFLVMAATLMQIKSRMLLPEDPEEIEEAPDPRDELAQRLIEYERFKEAAGDLKEKAMMRSDLFNRMVDESTTKQIIDEAKEIYFEANLFDLINALSDAIKNSPEDVVHQIITEKFTVEQKIHDILHLLLDKETVMLGSLFEKARSKVEMIVTFLAILELIRLKEIKAVQKKIFSEIEVMRNKDNMIPLEQDEN</sequence>
<dbReference type="Gene3D" id="6.10.250.2410">
    <property type="match status" value="1"/>
</dbReference>
<evidence type="ECO:0000313" key="1">
    <source>
        <dbReference type="EMBL" id="VAW18573.1"/>
    </source>
</evidence>
<dbReference type="InterPro" id="IPR023093">
    <property type="entry name" value="ScpA-like_C"/>
</dbReference>
<dbReference type="InterPro" id="IPR003768">
    <property type="entry name" value="ScpA"/>
</dbReference>
<reference evidence="1" key="1">
    <citation type="submission" date="2018-06" db="EMBL/GenBank/DDBJ databases">
        <authorList>
            <person name="Zhirakovskaya E."/>
        </authorList>
    </citation>
    <scope>NUCLEOTIDE SEQUENCE</scope>
</reference>
<dbReference type="AlphaFoldDB" id="A0A3B0TQU3"/>
<accession>A0A3B0TQU3</accession>
<organism evidence="1">
    <name type="scientific">hydrothermal vent metagenome</name>
    <dbReference type="NCBI Taxonomy" id="652676"/>
    <lineage>
        <taxon>unclassified sequences</taxon>
        <taxon>metagenomes</taxon>
        <taxon>ecological metagenomes</taxon>
    </lineage>
</organism>
<dbReference type="Gene3D" id="1.10.10.580">
    <property type="entry name" value="Structural maintenance of chromosome 1. Chain E"/>
    <property type="match status" value="1"/>
</dbReference>
<dbReference type="EMBL" id="UOEN01000423">
    <property type="protein sequence ID" value="VAW18573.1"/>
    <property type="molecule type" value="Genomic_DNA"/>
</dbReference>
<gene>
    <name evidence="1" type="ORF">MNBD_BACTEROID05-98</name>
</gene>